<keyword evidence="4" id="KW-1185">Reference proteome</keyword>
<protein>
    <submittedName>
        <fullName evidence="3">Minimal nucleotidyltransferase</fullName>
    </submittedName>
</protein>
<gene>
    <name evidence="3" type="ORF">SVXNc_0671</name>
</gene>
<organism evidence="3 4">
    <name type="scientific">Candidatus Nanohalococcus occultus</name>
    <dbReference type="NCBI Taxonomy" id="2978047"/>
    <lineage>
        <taxon>Archaea</taxon>
        <taxon>Candidatus Nanohalarchaeota</taxon>
        <taxon>Candidatus Nanohalarchaeota incertae sedis</taxon>
        <taxon>Candidatus Nanohalococcus</taxon>
    </lineage>
</organism>
<dbReference type="Proteomes" id="UP001218034">
    <property type="component" value="Chromosome"/>
</dbReference>
<proteinExistence type="predicted"/>
<sequence length="405" mass="45914">MSHKDNIKEMREKSKESRMKSAEEFADKLVDKLGDKVKCVAVWGSVPKGEHGYDSDIDTLVILDDTKLQNDVPQDARDKIKRKVTDLAKETDERITIQYFPFLTEFWDSLRSGEPIAIEAVRNGEAVYDVGIFMPAKRLLQRGKISGTQESVKKRLNLAASGYKKAENTLRSSIPHKLEQAMANAGQAPIMLAGKQPPAKEKVPEVLEEMFVENDMLEEEFIEKAQAIYDFADVGEKESDKVTGEMVEEHLQMTDDFVRRMHQLVSQIGAQKKVRGLYDDYKNFLKANVAALRAEDIEPPEDREDLPEVVASNLDLGEEHNELFERWDELISKVKEKSLSEVNDKELYDLQSESREFVSTVGRDIQKAKQDAEKMSPKMDPEKIAKAADTEGMTPDVNGEKKGEE</sequence>
<dbReference type="Pfam" id="PF01909">
    <property type="entry name" value="NTP_transf_2"/>
    <property type="match status" value="1"/>
</dbReference>
<evidence type="ECO:0000256" key="1">
    <source>
        <dbReference type="SAM" id="MobiDB-lite"/>
    </source>
</evidence>
<dbReference type="InterPro" id="IPR043519">
    <property type="entry name" value="NT_sf"/>
</dbReference>
<dbReference type="RefSeq" id="WP_347721519.1">
    <property type="nucleotide sequence ID" value="NZ_CP104395.1"/>
</dbReference>
<reference evidence="3 4" key="1">
    <citation type="submission" date="2022-09" db="EMBL/GenBank/DDBJ databases">
        <title>Xylan utilization by haloarchaea-nanohaloarchaea associations.</title>
        <authorList>
            <person name="Yakimov M."/>
        </authorList>
    </citation>
    <scope>NUCLEOTIDE SEQUENCE [LARGE SCALE GENOMIC DNA]</scope>
    <source>
        <strain evidence="3 4">SVXNc</strain>
    </source>
</reference>
<evidence type="ECO:0000313" key="4">
    <source>
        <dbReference type="Proteomes" id="UP001218034"/>
    </source>
</evidence>
<dbReference type="EMBL" id="CP104395">
    <property type="protein sequence ID" value="WEL19685.1"/>
    <property type="molecule type" value="Genomic_DNA"/>
</dbReference>
<accession>A0ABY8CG28</accession>
<evidence type="ECO:0000259" key="2">
    <source>
        <dbReference type="Pfam" id="PF01909"/>
    </source>
</evidence>
<dbReference type="SUPFAM" id="SSF81301">
    <property type="entry name" value="Nucleotidyltransferase"/>
    <property type="match status" value="1"/>
</dbReference>
<dbReference type="Gene3D" id="3.30.460.10">
    <property type="entry name" value="Beta Polymerase, domain 2"/>
    <property type="match status" value="1"/>
</dbReference>
<name>A0ABY8CG28_9ARCH</name>
<feature type="domain" description="Polymerase nucleotidyl transferase" evidence="2">
    <location>
        <begin position="24"/>
        <end position="101"/>
    </location>
</feature>
<feature type="compositionally biased region" description="Basic and acidic residues" evidence="1">
    <location>
        <begin position="364"/>
        <end position="389"/>
    </location>
</feature>
<feature type="region of interest" description="Disordered" evidence="1">
    <location>
        <begin position="363"/>
        <end position="405"/>
    </location>
</feature>
<dbReference type="InterPro" id="IPR002934">
    <property type="entry name" value="Polymerase_NTP_transf_dom"/>
</dbReference>
<dbReference type="GeneID" id="90590108"/>
<evidence type="ECO:0000313" key="3">
    <source>
        <dbReference type="EMBL" id="WEL19685.1"/>
    </source>
</evidence>